<dbReference type="InterPro" id="IPR016047">
    <property type="entry name" value="M23ase_b-sheet_dom"/>
</dbReference>
<dbReference type="CDD" id="cd12797">
    <property type="entry name" value="M23_peptidase"/>
    <property type="match status" value="1"/>
</dbReference>
<proteinExistence type="predicted"/>
<dbReference type="KEGG" id="sta:STHERM_c22090"/>
<accession>E0RRN3</accession>
<dbReference type="PaxDb" id="665571-STHERM_c22090"/>
<name>E0RRN3_WINT6</name>
<dbReference type="PANTHER" id="PTHR21666:SF294">
    <property type="entry name" value="PEPTIDASE M23"/>
    <property type="match status" value="1"/>
</dbReference>
<dbReference type="Pfam" id="PF01551">
    <property type="entry name" value="Peptidase_M23"/>
    <property type="match status" value="1"/>
</dbReference>
<dbReference type="HOGENOM" id="CLU_062205_1_1_12"/>
<sequence>MHHPRIICPQKLAPEGPAGVSSYIMKPLLAFLLLCSSLLAAEDFLIVQFTQRDDGLIVVEARNPLPIPGTFVLSELSGGSMDGDIPFTAVLGPGDGPLPILTIQPEEGRRVRIRWKTLPGDIRAVHPDENHLYLFPFAHGTKHRVDQAFHGAFTHRGENEYAVDFAMDEGTPVYAARGGVTAYVKEDSSVGGTSASYGDDANYILIYHEDGTFGNYVHLRKDGALVEPGDRVEAGQLIGYSGNTGQSSGPHLHFDVRIPTTEGLTSIPIRFLNYDGTAVIPEEGSYYYAFHPGGPAFPVVLGRLLSNEDFKDHEAPVEPVERIVFRTEQIDDTVVVYVGNGFDRPARVEVELVLSGMEATTPRKLSITIPPRTERFLTLLRPLPSARTFRYGYRYTYAFTGQEDS</sequence>
<dbReference type="Proteomes" id="UP000001296">
    <property type="component" value="Chromosome"/>
</dbReference>
<dbReference type="EMBL" id="CP001698">
    <property type="protein sequence ID" value="ADN03136.1"/>
    <property type="molecule type" value="Genomic_DNA"/>
</dbReference>
<dbReference type="eggNOG" id="COG0739">
    <property type="taxonomic scope" value="Bacteria"/>
</dbReference>
<organism evidence="2 3">
    <name type="scientific">Winmispira thermophila (strain ATCC 49972 / DSM 6192 / RI 19.B1)</name>
    <name type="common">Spirochaeta thermophila</name>
    <dbReference type="NCBI Taxonomy" id="665571"/>
    <lineage>
        <taxon>Bacteria</taxon>
        <taxon>Pseudomonadati</taxon>
        <taxon>Spirochaetota</taxon>
        <taxon>Spirochaetia</taxon>
        <taxon>Winmispirales</taxon>
        <taxon>Winmispiraceae</taxon>
        <taxon>Winmispira</taxon>
    </lineage>
</organism>
<feature type="domain" description="M23ase beta-sheet core" evidence="1">
    <location>
        <begin position="160"/>
        <end position="258"/>
    </location>
</feature>
<reference evidence="2 3" key="2">
    <citation type="journal article" date="2010" name="J. Bacteriol.">
        <title>Genome sequence of the polysaccharide-degrading, thermophilic anaerobe Spirochaeta thermophila DSM 6192.</title>
        <authorList>
            <person name="Angelov A."/>
            <person name="Liebl S."/>
            <person name="Ballschmiter M."/>
            <person name="Bomeke M."/>
            <person name="Lehmann R."/>
            <person name="Liesegang H."/>
            <person name="Daniel R."/>
            <person name="Liebl W."/>
        </authorList>
    </citation>
    <scope>NUCLEOTIDE SEQUENCE [LARGE SCALE GENOMIC DNA]</scope>
    <source>
        <strain evidence="3">ATCC 49972 / DSM 6192 / RI 19.B1</strain>
    </source>
</reference>
<evidence type="ECO:0000313" key="3">
    <source>
        <dbReference type="Proteomes" id="UP000001296"/>
    </source>
</evidence>
<dbReference type="GO" id="GO:0004222">
    <property type="term" value="F:metalloendopeptidase activity"/>
    <property type="evidence" value="ECO:0007669"/>
    <property type="project" value="TreeGrafter"/>
</dbReference>
<dbReference type="SUPFAM" id="SSF51261">
    <property type="entry name" value="Duplicated hybrid motif"/>
    <property type="match status" value="1"/>
</dbReference>
<gene>
    <name evidence="2" type="ordered locus">STHERM_c22090</name>
</gene>
<protein>
    <recommendedName>
        <fullName evidence="1">M23ase beta-sheet core domain-containing protein</fullName>
    </recommendedName>
</protein>
<evidence type="ECO:0000259" key="1">
    <source>
        <dbReference type="Pfam" id="PF01551"/>
    </source>
</evidence>
<dbReference type="Gene3D" id="2.70.70.10">
    <property type="entry name" value="Glucose Permease (Domain IIA)"/>
    <property type="match status" value="1"/>
</dbReference>
<dbReference type="PANTHER" id="PTHR21666">
    <property type="entry name" value="PEPTIDASE-RELATED"/>
    <property type="match status" value="1"/>
</dbReference>
<dbReference type="InterPro" id="IPR011055">
    <property type="entry name" value="Dup_hybrid_motif"/>
</dbReference>
<reference key="1">
    <citation type="submission" date="2009-08" db="EMBL/GenBank/DDBJ databases">
        <title>The genome sequence of Spirochaeta thermophila DSM6192.</title>
        <authorList>
            <person name="Angelov A."/>
            <person name="Mientus M."/>
            <person name="Wittenberg S."/>
            <person name="Lehmann R."/>
            <person name="Liesegang H."/>
            <person name="Daniel R."/>
            <person name="Liebl W."/>
        </authorList>
    </citation>
    <scope>NUCLEOTIDE SEQUENCE</scope>
    <source>
        <strain>DSM 6192</strain>
    </source>
</reference>
<dbReference type="InterPro" id="IPR050570">
    <property type="entry name" value="Cell_wall_metabolism_enzyme"/>
</dbReference>
<evidence type="ECO:0000313" key="2">
    <source>
        <dbReference type="EMBL" id="ADN03136.1"/>
    </source>
</evidence>
<dbReference type="AlphaFoldDB" id="E0RRN3"/>